<dbReference type="InterPro" id="IPR050493">
    <property type="entry name" value="FAD-dep_Monooxygenase_BioMet"/>
</dbReference>
<dbReference type="PRINTS" id="PR00420">
    <property type="entry name" value="RNGMNOXGNASE"/>
</dbReference>
<dbReference type="SUPFAM" id="SSF51905">
    <property type="entry name" value="FAD/NAD(P)-binding domain"/>
    <property type="match status" value="1"/>
</dbReference>
<dbReference type="PANTHER" id="PTHR13789">
    <property type="entry name" value="MONOOXYGENASE"/>
    <property type="match status" value="1"/>
</dbReference>
<feature type="domain" description="FAD-binding" evidence="3">
    <location>
        <begin position="5"/>
        <end position="334"/>
    </location>
</feature>
<dbReference type="Proteomes" id="UP000295380">
    <property type="component" value="Unassembled WGS sequence"/>
</dbReference>
<keyword evidence="5" id="KW-1185">Reference proteome</keyword>
<keyword evidence="1" id="KW-0560">Oxidoreductase</keyword>
<dbReference type="Pfam" id="PF01494">
    <property type="entry name" value="FAD_binding_3"/>
    <property type="match status" value="1"/>
</dbReference>
<protein>
    <submittedName>
        <fullName evidence="4">2-polyprenyl-6-methoxyphenol hydroxylase-like FAD-dependent oxidoreductase</fullName>
    </submittedName>
</protein>
<proteinExistence type="predicted"/>
<dbReference type="InterPro" id="IPR036188">
    <property type="entry name" value="FAD/NAD-bd_sf"/>
</dbReference>
<gene>
    <name evidence="4" type="ORF">C8E00_10459</name>
</gene>
<evidence type="ECO:0000256" key="2">
    <source>
        <dbReference type="ARBA" id="ARBA00023033"/>
    </source>
</evidence>
<accession>A0A4R7NMX5</accession>
<evidence type="ECO:0000256" key="1">
    <source>
        <dbReference type="ARBA" id="ARBA00023002"/>
    </source>
</evidence>
<sequence length="372" mass="41301">MTKQKILVVGGGIGGLTVAIALRRQGFPVILIEKSPHWPASGVGIIQQFNVLRAMQALDVLEDYLAQSYGFDTTQGFGPQGDPLFAFTAPRLAGEHLPSNVGIRRTSLQNILAGKARELGTDIRLGTVVEHWEDTGDAVEVRLSDGSREAFHLMVGADGIFSQTRQTLFPQAPQPRYTGQWVWRYNMPRPADVTGIQLFYGRVNGGLTPLSDDLMYLFMLSEEPDDFRLERERACAMMHERAIHAAPQIRKLMDNVTESAEVVAKPLEVVFLEDEWHRGRVVLLGDAIHASTPHLAQGAGMAIEDALVLAEELASGDALDPLLRRYRERRIERCRFVNHNSLAIGDMQMGKRRDVDPAAINDQCVKLMAEPL</sequence>
<dbReference type="GO" id="GO:0004497">
    <property type="term" value="F:monooxygenase activity"/>
    <property type="evidence" value="ECO:0007669"/>
    <property type="project" value="UniProtKB-KW"/>
</dbReference>
<dbReference type="EMBL" id="SOBR01000004">
    <property type="protein sequence ID" value="TDU21879.1"/>
    <property type="molecule type" value="Genomic_DNA"/>
</dbReference>
<dbReference type="InterPro" id="IPR002938">
    <property type="entry name" value="FAD-bd"/>
</dbReference>
<dbReference type="GO" id="GO:0071949">
    <property type="term" value="F:FAD binding"/>
    <property type="evidence" value="ECO:0007669"/>
    <property type="project" value="InterPro"/>
</dbReference>
<name>A0A4R7NMX5_9GAMM</name>
<reference evidence="4 5" key="1">
    <citation type="submission" date="2019-03" db="EMBL/GenBank/DDBJ databases">
        <title>Genomic Encyclopedia of Type Strains, Phase IV (KMG-IV): sequencing the most valuable type-strain genomes for metagenomic binning, comparative biology and taxonomic classification.</title>
        <authorList>
            <person name="Goeker M."/>
        </authorList>
    </citation>
    <scope>NUCLEOTIDE SEQUENCE [LARGE SCALE GENOMIC DNA]</scope>
    <source>
        <strain evidence="4 5">DSM 6770</strain>
    </source>
</reference>
<evidence type="ECO:0000259" key="3">
    <source>
        <dbReference type="Pfam" id="PF01494"/>
    </source>
</evidence>
<dbReference type="Gene3D" id="3.50.50.60">
    <property type="entry name" value="FAD/NAD(P)-binding domain"/>
    <property type="match status" value="1"/>
</dbReference>
<evidence type="ECO:0000313" key="5">
    <source>
        <dbReference type="Proteomes" id="UP000295380"/>
    </source>
</evidence>
<dbReference type="OrthoDB" id="9782160at2"/>
<dbReference type="AlphaFoldDB" id="A0A4R7NMX5"/>
<dbReference type="PANTHER" id="PTHR13789:SF309">
    <property type="entry name" value="PUTATIVE (AFU_ORTHOLOGUE AFUA_6G14510)-RELATED"/>
    <property type="match status" value="1"/>
</dbReference>
<evidence type="ECO:0000313" key="4">
    <source>
        <dbReference type="EMBL" id="TDU21879.1"/>
    </source>
</evidence>
<organism evidence="4 5">
    <name type="scientific">Chromohalobacter marismortui</name>
    <dbReference type="NCBI Taxonomy" id="42055"/>
    <lineage>
        <taxon>Bacteria</taxon>
        <taxon>Pseudomonadati</taxon>
        <taxon>Pseudomonadota</taxon>
        <taxon>Gammaproteobacteria</taxon>
        <taxon>Oceanospirillales</taxon>
        <taxon>Halomonadaceae</taxon>
        <taxon>Chromohalobacter</taxon>
    </lineage>
</organism>
<keyword evidence="2" id="KW-0503">Monooxygenase</keyword>
<dbReference type="NCBIfam" id="NF005313">
    <property type="entry name" value="PRK06847.1"/>
    <property type="match status" value="1"/>
</dbReference>
<dbReference type="RefSeq" id="WP_133697292.1">
    <property type="nucleotide sequence ID" value="NZ_SOBR01000004.1"/>
</dbReference>
<comment type="caution">
    <text evidence="4">The sequence shown here is derived from an EMBL/GenBank/DDBJ whole genome shotgun (WGS) entry which is preliminary data.</text>
</comment>